<feature type="domain" description="Bacterial type II secretion system protein E" evidence="3">
    <location>
        <begin position="101"/>
        <end position="153"/>
    </location>
</feature>
<dbReference type="InterPro" id="IPR001482">
    <property type="entry name" value="T2SS/T4SS_dom"/>
</dbReference>
<dbReference type="AlphaFoldDB" id="A0A3R0YQS7"/>
<proteinExistence type="inferred from homology"/>
<feature type="region of interest" description="Disordered" evidence="2">
    <location>
        <begin position="63"/>
        <end position="82"/>
    </location>
</feature>
<comment type="similarity">
    <text evidence="1">Belongs to the GSP E family.</text>
</comment>
<dbReference type="EMBL" id="RVIJ01000020">
    <property type="protein sequence ID" value="MLW02195.1"/>
    <property type="molecule type" value="Genomic_DNA"/>
</dbReference>
<organism evidence="4">
    <name type="scientific">Salmonella enterica</name>
    <name type="common">Salmonella choleraesuis</name>
    <dbReference type="NCBI Taxonomy" id="28901"/>
    <lineage>
        <taxon>Bacteria</taxon>
        <taxon>Pseudomonadati</taxon>
        <taxon>Pseudomonadota</taxon>
        <taxon>Gammaproteobacteria</taxon>
        <taxon>Enterobacterales</taxon>
        <taxon>Enterobacteriaceae</taxon>
        <taxon>Salmonella</taxon>
    </lineage>
</organism>
<evidence type="ECO:0000259" key="3">
    <source>
        <dbReference type="Pfam" id="PF00437"/>
    </source>
</evidence>
<sequence length="257" mass="27908">MSRGNQHQDEDSGVLLYHNPETRETEILIDEHRRGQSAVQTAMMRLLNENARASMRFVSSPVLQNCRQTQDRQTTPDEPGMALKDPVGLSGARYSHTPTADDLHLSLAQSGLLPEQVVLVKRILRQPEGMTILSGPTGSGKFATLKRLLTVEDPPEGRIPGRIRTPVVCDRADEAEVRRARERAIFPSQGQGTGAVRPQVLEISGKGSALYAVLQMPDGSRPEVTAGSRVTIGKATLTVSRVSLSGVTFSDGSELSF</sequence>
<feature type="compositionally biased region" description="Polar residues" evidence="2">
    <location>
        <begin position="63"/>
        <end position="73"/>
    </location>
</feature>
<dbReference type="Proteomes" id="UP000885392">
    <property type="component" value="Unassembled WGS sequence"/>
</dbReference>
<dbReference type="SUPFAM" id="SSF52540">
    <property type="entry name" value="P-loop containing nucleoside triphosphate hydrolases"/>
    <property type="match status" value="1"/>
</dbReference>
<accession>A0A3R0YQS7</accession>
<name>A0A3R0YQS7_SALER</name>
<dbReference type="InterPro" id="IPR027417">
    <property type="entry name" value="P-loop_NTPase"/>
</dbReference>
<evidence type="ECO:0000313" key="4">
    <source>
        <dbReference type="EMBL" id="MLW02195.1"/>
    </source>
</evidence>
<evidence type="ECO:0000256" key="2">
    <source>
        <dbReference type="SAM" id="MobiDB-lite"/>
    </source>
</evidence>
<reference evidence="4" key="1">
    <citation type="submission" date="2018-10" db="EMBL/GenBank/DDBJ databases">
        <authorList>
            <consortium name="PulseNet: The National Subtyping Network for Foodborne Disease Surveillance"/>
            <person name="Tarr C.L."/>
            <person name="Trees E."/>
            <person name="Katz L.S."/>
            <person name="Carleton-Romer H.A."/>
            <person name="Stroika S."/>
            <person name="Kucerova Z."/>
            <person name="Roache K.F."/>
            <person name="Sabol A.L."/>
            <person name="Besser J."/>
            <person name="Gerner-Smidt P."/>
        </authorList>
    </citation>
    <scope>NUCLEOTIDE SEQUENCE [LARGE SCALE GENOMIC DNA]</scope>
    <source>
        <strain evidence="4">PNUSAS038541</strain>
    </source>
</reference>
<comment type="caution">
    <text evidence="4">The sequence shown here is derived from an EMBL/GenBank/DDBJ whole genome shotgun (WGS) entry which is preliminary data.</text>
</comment>
<dbReference type="Pfam" id="PF00437">
    <property type="entry name" value="T2SSE"/>
    <property type="match status" value="1"/>
</dbReference>
<gene>
    <name evidence="4" type="ORF">EAK82_18705</name>
</gene>
<protein>
    <recommendedName>
        <fullName evidence="3">Bacterial type II secretion system protein E domain-containing protein</fullName>
    </recommendedName>
</protein>
<dbReference type="Gene3D" id="3.40.50.300">
    <property type="entry name" value="P-loop containing nucleotide triphosphate hydrolases"/>
    <property type="match status" value="1"/>
</dbReference>
<evidence type="ECO:0000256" key="1">
    <source>
        <dbReference type="ARBA" id="ARBA00006611"/>
    </source>
</evidence>